<dbReference type="Gene3D" id="3.40.390.10">
    <property type="entry name" value="Collagenase (Catalytic Domain)"/>
    <property type="match status" value="1"/>
</dbReference>
<keyword evidence="4" id="KW-1185">Reference proteome</keyword>
<dbReference type="RefSeq" id="WP_133699877.1">
    <property type="nucleotide sequence ID" value="NZ_SNXS01000002.1"/>
</dbReference>
<evidence type="ECO:0000313" key="3">
    <source>
        <dbReference type="EMBL" id="TDP72407.1"/>
    </source>
</evidence>
<evidence type="ECO:0000313" key="4">
    <source>
        <dbReference type="Proteomes" id="UP000295361"/>
    </source>
</evidence>
<feature type="chain" id="PRO_5020592702" evidence="1">
    <location>
        <begin position="25"/>
        <end position="430"/>
    </location>
</feature>
<dbReference type="AlphaFoldDB" id="A0A4R6QP45"/>
<dbReference type="NCBIfam" id="NF038122">
    <property type="entry name" value="metallo_LGF"/>
    <property type="match status" value="1"/>
</dbReference>
<dbReference type="NCBIfam" id="NF035944">
    <property type="entry name" value="PEPxxWA-CTERM"/>
    <property type="match status" value="1"/>
</dbReference>
<proteinExistence type="predicted"/>
<dbReference type="Pfam" id="PF07589">
    <property type="entry name" value="PEP-CTERM"/>
    <property type="match status" value="1"/>
</dbReference>
<gene>
    <name evidence="3" type="ORF">DES47_102152</name>
</gene>
<organism evidence="3 4">
    <name type="scientific">Roseateles toxinivorans</name>
    <dbReference type="NCBI Taxonomy" id="270368"/>
    <lineage>
        <taxon>Bacteria</taxon>
        <taxon>Pseudomonadati</taxon>
        <taxon>Pseudomonadota</taxon>
        <taxon>Betaproteobacteria</taxon>
        <taxon>Burkholderiales</taxon>
        <taxon>Sphaerotilaceae</taxon>
        <taxon>Roseateles</taxon>
    </lineage>
</organism>
<name>A0A4R6QP45_9BURK</name>
<feature type="domain" description="Ice-binding protein C-terminal" evidence="2">
    <location>
        <begin position="399"/>
        <end position="425"/>
    </location>
</feature>
<dbReference type="NCBIfam" id="TIGR02595">
    <property type="entry name" value="PEP_CTERM"/>
    <property type="match status" value="1"/>
</dbReference>
<dbReference type="GO" id="GO:0008237">
    <property type="term" value="F:metallopeptidase activity"/>
    <property type="evidence" value="ECO:0007669"/>
    <property type="project" value="InterPro"/>
</dbReference>
<accession>A0A4R6QP45</accession>
<keyword evidence="1" id="KW-0732">Signal</keyword>
<dbReference type="InterPro" id="IPR013424">
    <property type="entry name" value="Ice-binding_C"/>
</dbReference>
<dbReference type="EMBL" id="SNXS01000002">
    <property type="protein sequence ID" value="TDP72407.1"/>
    <property type="molecule type" value="Genomic_DNA"/>
</dbReference>
<dbReference type="OrthoDB" id="8198236at2"/>
<dbReference type="InParanoid" id="A0A4R6QP45"/>
<dbReference type="SUPFAM" id="SSF55486">
    <property type="entry name" value="Metalloproteases ('zincins'), catalytic domain"/>
    <property type="match status" value="1"/>
</dbReference>
<evidence type="ECO:0000256" key="1">
    <source>
        <dbReference type="SAM" id="SignalP"/>
    </source>
</evidence>
<reference evidence="3 4" key="1">
    <citation type="submission" date="2019-03" db="EMBL/GenBank/DDBJ databases">
        <title>Genomic Encyclopedia of Type Strains, Phase IV (KMG-IV): sequencing the most valuable type-strain genomes for metagenomic binning, comparative biology and taxonomic classification.</title>
        <authorList>
            <person name="Goeker M."/>
        </authorList>
    </citation>
    <scope>NUCLEOTIDE SEQUENCE [LARGE SCALE GENOMIC DNA]</scope>
    <source>
        <strain evidence="3 4">DSM 16998</strain>
    </source>
</reference>
<dbReference type="Proteomes" id="UP000295361">
    <property type="component" value="Unassembled WGS sequence"/>
</dbReference>
<dbReference type="InterPro" id="IPR024079">
    <property type="entry name" value="MetalloPept_cat_dom_sf"/>
</dbReference>
<feature type="signal peptide" evidence="1">
    <location>
        <begin position="1"/>
        <end position="24"/>
    </location>
</feature>
<sequence>MKKSSALSIVAAAAALVCAAPASALNIVLWDTNNSYAASPDALLAFQKAANYWNKTITNDVTVNIKIGFADLGANVLAQAGSSSSEVLVKDVYGALHANASKSALDTIAVGGLKSLNADGGLFMRVNGYVDAANKIGVDTTIGSRMTSGNDAINHVLDVNTSVQKALGLANPAGPKYDATITFSSSFGFDYNPTNGTNAGTYDFTAVAIHELGHSLGFVSGADTFDYFGRGSGPGADLLESGVFGPKRLDDFAIGSVLDLFRYGASPVTPDGHLQLQWGANKAAFFSIDGVTPFNFGSADQSVASFSTGSFNGDNSQASHWKDTDLFPDAGLPGCYLNGRDVGIMDPTGTPCANGRVTQNDLAAFDAMGWNLSIDALQQTKYNMDTSDIYKMDGLAVVAVPEPATWAQLLLGFGLVGGVLHRRRRAANAA</sequence>
<evidence type="ECO:0000259" key="2">
    <source>
        <dbReference type="Pfam" id="PF07589"/>
    </source>
</evidence>
<protein>
    <submittedName>
        <fullName evidence="3">Putative secreted protein with PEP-CTERM sorting signal</fullName>
    </submittedName>
</protein>
<comment type="caution">
    <text evidence="3">The sequence shown here is derived from an EMBL/GenBank/DDBJ whole genome shotgun (WGS) entry which is preliminary data.</text>
</comment>